<sequence length="2304" mass="241892">MEQVVPARRSSGLYHESLSVSAHSVASQSNAPLRANAAALAGASPIDNNANPFADPDTDPFVTTTPAGLLLSPATQPTVPGYAATATPAVTSAAPKPPLYKRRWFMFMGACLGIALLFIILFPVVKAIIQDVVNKAQLNITTAAITNPTNTSFLLSMQGIVTHTGIFSASISFPNPVNVSWIDGSTKVPIGYMQLSTLYAKNKRATFNDTTMFYITDQDAFGRFTSTMITSTNFTWQLESYTLSVQAEKFPTAHGISFNKMLTINGTANFAGNVLLQDLQLPSDNPAGGINFVAVTQLTNPSPFALDLGTVVFDLSYQGVYLGSGTSTNTKLTPGNNSISLSGVLVPQSTPSDLAMVSQLFTSYINFESSPVIAAGKSTLQSDGTMISWLSEGLQNLKLTVPFQSMTPINPIRAIDIGSLALTFTPETAWIPRTDSNSVQASMELPFGFGISISEIQNQFDIVKNGSNVAGLSTPLGASTSSINILGPADTQGQINIIISDGTLNSTDGEHKSFSAFNLELTDSKTTEFLMVGNSCAVANTSLGQIILDPIKVNVTTSLNGLQGLKGYTTIDSVDVLGGTQQALNLGIDVTIFNPSNLELATGDLTLQLQRGGAILGTALMPNFTLYMGNNSLKSTSDFEARSSSPQGMQTLDDFVGGTDVELAIAGFSGSTQVESLLPAFESVNITTTLPGLKSSLLSSGSLEILSTTFHENNISQVTVNLVNPFTASFDITKISSSVTSHGLVLGSIETTTNFPAAGKSTTTSPPLDLNMNFNPPTLFTLTRVLAVQAGLDPAPLDGIVALGGYSYVTATTADSTPANRRSNIYKSFDLPSFVNTAFKQLRSDVQLSAELTIGEYATILNYTQLSVPISTDSSLDLILPVLAQPIVQKIVGGAVLGVDTVVITDPQETSFGTQLKGSITDAGPFDATISFGNGLTVSWNGQLLGTMQMSDVNVVGDVGATLDVQTTFEVADVDYLTSFTKVLLNEESFQWDIAAENLTGVEIPGISLPSKSVTLKGFNGLKNGVAINSFDLPANDPAGGIQLTIQSEVTNPSQVGIELSSIAFNTFANGIEIAPVSSSSSITLAPQSTSPLGLTGRLIPQSSSEGLAVVSAIFNNFIHGLDSDVTVQGAGAGPSDVTWLNEGIQTLQIATSLPNQGKIDVIKAITLEQMELLFTEDMSYDPMSSSNATTAAFTLPFNFPVDITSLAQNITVGFNGQSFAELVIPNGPSTTDVESRIIYLTFSNVPFAVYADQHPVFDSFVAGTTLGSMETLALSGAANAAASTAVGILSLSDIEFSVDSSIAGLQGLVAKPVTVANLDVNHGYSDYLLIKVDTALFNPRDETIGSADLSNMIIQPGSVNYSTDVLYAPQGSSQTAAGQTMLENYLQGVDSNTVIMGSTSSTPIESLQVALSQINLSPVTIPALHQNLIGSATLEFPIDIVQTGIASTSFTLSNPFTASINLLEMSATATFQNLTVGTINNVDRSSDPIHADGHSNITSPSLPFNFNLDPLTVIELISISAQEHNVDLGPLTELFQMVIGDPNFHPPVNTSVDTSPPTCVSGNQFDVDDAILNALKGLQVDLAVDSSVKLDDYPTELSFMQKGVTAITDQTALYLIGAVAAPIAQDLVTGANLAFSEANITNISDDGFDLTLQGSLTNVGPLDALIEFVEPLTVTWQGNDIATILLPPVCAAANTGVPDYQAQGKLAITDHNQFTSFATYLLHNPSFEWTISTSKLRLAALGTIFDNVSLTKTISLKAFNGLPGVTISNFQLPSDDPAGGITISTDSLIPSPAQLGIDMGIATFQAYFENTLIGPLSATDLVLPPEAQVTSHLTGRLIPQSDEGLTVLGQLFSEYLAANNITLSVKGESVQPTGASSPVTWLSDAFQTLTLNVNLPGQKFDIIQSIALSDLSLSMDTQDEAFAPLSGSNNTLAEYKNPFGFSLQVIQSSVNMTLAAGGVAAAQLNLPTSDTMGGVSTGNLAALPISFHDVPLTSVNNAAFGAMFAEVTDTDSAAFDLSGTADVTAKTSIGDVPISGIPFDVTSTLKGINSFGGTAAINNVSITGSGGNGGDECIVAPLTAVMDNPSRVSLSTVGIALPVYYDDVMIGRAAFSTFKLLPGENTMAGEFHYEPADANDTVAQAFLTSFVQGDSVLPLTVKGDSASSPFVSLEPALEGVTLQTSVTGLNVPPIITHIYPTISVETLVTNEVELSFDIYNPLEADLVIEFVQADGLINGEIYAHFDQAFSNFVIPPGQTVNSGQFPHVKLVQGAVASLPIIPLGYMDIQAVATARWVELLFDTTATR</sequence>
<dbReference type="InParanoid" id="A0A0D0E936"/>
<reference evidence="3" key="2">
    <citation type="submission" date="2015-01" db="EMBL/GenBank/DDBJ databases">
        <title>Evolutionary Origins and Diversification of the Mycorrhizal Mutualists.</title>
        <authorList>
            <consortium name="DOE Joint Genome Institute"/>
            <consortium name="Mycorrhizal Genomics Consortium"/>
            <person name="Kohler A."/>
            <person name="Kuo A."/>
            <person name="Nagy L.G."/>
            <person name="Floudas D."/>
            <person name="Copeland A."/>
            <person name="Barry K.W."/>
            <person name="Cichocki N."/>
            <person name="Veneault-Fourrey C."/>
            <person name="LaButti K."/>
            <person name="Lindquist E.A."/>
            <person name="Lipzen A."/>
            <person name="Lundell T."/>
            <person name="Morin E."/>
            <person name="Murat C."/>
            <person name="Riley R."/>
            <person name="Ohm R."/>
            <person name="Sun H."/>
            <person name="Tunlid A."/>
            <person name="Henrissat B."/>
            <person name="Grigoriev I.V."/>
            <person name="Hibbett D.S."/>
            <person name="Martin F."/>
        </authorList>
    </citation>
    <scope>NUCLEOTIDE SEQUENCE [LARGE SCALE GENOMIC DNA]</scope>
    <source>
        <strain evidence="3">Ve08.2h10</strain>
    </source>
</reference>
<organism evidence="2 3">
    <name type="scientific">Paxillus rubicundulus Ve08.2h10</name>
    <dbReference type="NCBI Taxonomy" id="930991"/>
    <lineage>
        <taxon>Eukaryota</taxon>
        <taxon>Fungi</taxon>
        <taxon>Dikarya</taxon>
        <taxon>Basidiomycota</taxon>
        <taxon>Agaricomycotina</taxon>
        <taxon>Agaricomycetes</taxon>
        <taxon>Agaricomycetidae</taxon>
        <taxon>Boletales</taxon>
        <taxon>Paxilineae</taxon>
        <taxon>Paxillaceae</taxon>
        <taxon>Paxillus</taxon>
    </lineage>
</organism>
<gene>
    <name evidence="2" type="ORF">PAXRUDRAFT_30734</name>
</gene>
<feature type="transmembrane region" description="Helical" evidence="1">
    <location>
        <begin position="104"/>
        <end position="125"/>
    </location>
</feature>
<evidence type="ECO:0000313" key="2">
    <source>
        <dbReference type="EMBL" id="KIK99094.1"/>
    </source>
</evidence>
<dbReference type="InterPro" id="IPR046368">
    <property type="entry name" value="Tag1"/>
</dbReference>
<dbReference type="Gene3D" id="2.60.40.1820">
    <property type="match status" value="1"/>
</dbReference>
<reference evidence="2 3" key="1">
    <citation type="submission" date="2014-04" db="EMBL/GenBank/DDBJ databases">
        <authorList>
            <consortium name="DOE Joint Genome Institute"/>
            <person name="Kuo A."/>
            <person name="Kohler A."/>
            <person name="Jargeat P."/>
            <person name="Nagy L.G."/>
            <person name="Floudas D."/>
            <person name="Copeland A."/>
            <person name="Barry K.W."/>
            <person name="Cichocki N."/>
            <person name="Veneault-Fourrey C."/>
            <person name="LaButti K."/>
            <person name="Lindquist E.A."/>
            <person name="Lipzen A."/>
            <person name="Lundell T."/>
            <person name="Morin E."/>
            <person name="Murat C."/>
            <person name="Sun H."/>
            <person name="Tunlid A."/>
            <person name="Henrissat B."/>
            <person name="Grigoriev I.V."/>
            <person name="Hibbett D.S."/>
            <person name="Martin F."/>
            <person name="Nordberg H.P."/>
            <person name="Cantor M.N."/>
            <person name="Hua S.X."/>
        </authorList>
    </citation>
    <scope>NUCLEOTIDE SEQUENCE [LARGE SCALE GENOMIC DNA]</scope>
    <source>
        <strain evidence="2 3">Ve08.2h10</strain>
    </source>
</reference>
<dbReference type="HOGENOM" id="CLU_000322_0_0_1"/>
<dbReference type="OrthoDB" id="10039566at2759"/>
<dbReference type="PANTHER" id="PTHR35895:SF1">
    <property type="entry name" value="LIPID-BINDING SERUM GLYCOPROTEIN C-TERMINAL DOMAIN-CONTAINING PROTEIN"/>
    <property type="match status" value="1"/>
</dbReference>
<dbReference type="GO" id="GO:0000329">
    <property type="term" value="C:fungal-type vacuole membrane"/>
    <property type="evidence" value="ECO:0007669"/>
    <property type="project" value="InterPro"/>
</dbReference>
<keyword evidence="1" id="KW-1133">Transmembrane helix</keyword>
<dbReference type="PANTHER" id="PTHR35895">
    <property type="entry name" value="CHROMOSOME 16, WHOLE GENOME SHOTGUN SEQUENCE"/>
    <property type="match status" value="1"/>
</dbReference>
<accession>A0A0D0E936</accession>
<dbReference type="EMBL" id="KN824870">
    <property type="protein sequence ID" value="KIK99094.1"/>
    <property type="molecule type" value="Genomic_DNA"/>
</dbReference>
<dbReference type="Proteomes" id="UP000054538">
    <property type="component" value="Unassembled WGS sequence"/>
</dbReference>
<keyword evidence="1" id="KW-0812">Transmembrane</keyword>
<evidence type="ECO:0000256" key="1">
    <source>
        <dbReference type="SAM" id="Phobius"/>
    </source>
</evidence>
<keyword evidence="1" id="KW-0472">Membrane</keyword>
<proteinExistence type="predicted"/>
<dbReference type="STRING" id="930991.A0A0D0E936"/>
<keyword evidence="3" id="KW-1185">Reference proteome</keyword>
<dbReference type="InterPro" id="IPR022185">
    <property type="entry name" value="DUF3712"/>
</dbReference>
<evidence type="ECO:0000313" key="3">
    <source>
        <dbReference type="Proteomes" id="UP000054538"/>
    </source>
</evidence>
<protein>
    <submittedName>
        <fullName evidence="2">Unplaced genomic scaffold scaffold_48, whole genome shotgun sequence</fullName>
    </submittedName>
</protein>
<dbReference type="Pfam" id="PF12505">
    <property type="entry name" value="DUF3712"/>
    <property type="match status" value="5"/>
</dbReference>
<name>A0A0D0E936_9AGAM</name>